<organism evidence="8 9">
    <name type="scientific">Caenispirillum bisanense</name>
    <dbReference type="NCBI Taxonomy" id="414052"/>
    <lineage>
        <taxon>Bacteria</taxon>
        <taxon>Pseudomonadati</taxon>
        <taxon>Pseudomonadota</taxon>
        <taxon>Alphaproteobacteria</taxon>
        <taxon>Rhodospirillales</taxon>
        <taxon>Novispirillaceae</taxon>
        <taxon>Caenispirillum</taxon>
    </lineage>
</organism>
<accession>A0A286GCL6</accession>
<dbReference type="InterPro" id="IPR050638">
    <property type="entry name" value="AA-Vitamin_Transporters"/>
</dbReference>
<dbReference type="PANTHER" id="PTHR32322:SF2">
    <property type="entry name" value="EAMA DOMAIN-CONTAINING PROTEIN"/>
    <property type="match status" value="1"/>
</dbReference>
<dbReference type="GO" id="GO:0016020">
    <property type="term" value="C:membrane"/>
    <property type="evidence" value="ECO:0007669"/>
    <property type="project" value="UniProtKB-SubCell"/>
</dbReference>
<dbReference type="SUPFAM" id="SSF103481">
    <property type="entry name" value="Multidrug resistance efflux transporter EmrE"/>
    <property type="match status" value="2"/>
</dbReference>
<gene>
    <name evidence="8" type="ORF">SAMN05421508_102583</name>
</gene>
<proteinExistence type="inferred from homology"/>
<feature type="domain" description="Rhodanese" evidence="7">
    <location>
        <begin position="76"/>
        <end position="90"/>
    </location>
</feature>
<comment type="similarity">
    <text evidence="2">Belongs to the EamA transporter family.</text>
</comment>
<feature type="transmembrane region" description="Helical" evidence="6">
    <location>
        <begin position="289"/>
        <end position="306"/>
    </location>
</feature>
<dbReference type="EMBL" id="OCNJ01000002">
    <property type="protein sequence ID" value="SOD92734.1"/>
    <property type="molecule type" value="Genomic_DNA"/>
</dbReference>
<dbReference type="PROSITE" id="PS50206">
    <property type="entry name" value="RHODANESE_3"/>
    <property type="match status" value="1"/>
</dbReference>
<feature type="transmembrane region" description="Helical" evidence="6">
    <location>
        <begin position="112"/>
        <end position="131"/>
    </location>
</feature>
<name>A0A286GCL6_9PROT</name>
<dbReference type="Pfam" id="PF00892">
    <property type="entry name" value="EamA"/>
    <property type="match status" value="2"/>
</dbReference>
<keyword evidence="9" id="KW-1185">Reference proteome</keyword>
<keyword evidence="4 6" id="KW-1133">Transmembrane helix</keyword>
<feature type="transmembrane region" description="Helical" evidence="6">
    <location>
        <begin position="56"/>
        <end position="76"/>
    </location>
</feature>
<comment type="subcellular location">
    <subcellularLocation>
        <location evidence="1">Membrane</location>
        <topology evidence="1">Multi-pass membrane protein</topology>
    </subcellularLocation>
</comment>
<evidence type="ECO:0000256" key="2">
    <source>
        <dbReference type="ARBA" id="ARBA00007362"/>
    </source>
</evidence>
<sequence length="309" mass="31603">MRAMSSRPDAPAAPAATPASPPLFVRAMPVLFVLLWSTGFIGAKFGLPYAEPFTFLFIRFAAVLVLLAPLAVAARGGWTGWRAAGHQLVTGALVHGVYLGGVFWAIEQGLSAGVAALVVGVQPLLTAVAVGPLLGERVTGRQWLGLVLGLGGVGMVVGEKLVGTGVGALDPVALVGAVLALLGITAGTLYQKRFGGGIDLRLGTFIQYVAAAAVVGVAALAVETRAVQWTGEFVFALGWLVVVLSLGAISLLMMLIRRGEAARTASLFYLVPPVTAVTAWGLFGETLGPVALVGMGVAVAGVALVVSRR</sequence>
<dbReference type="AlphaFoldDB" id="A0A286GCL6"/>
<dbReference type="InterPro" id="IPR037185">
    <property type="entry name" value="EmrE-like"/>
</dbReference>
<evidence type="ECO:0000259" key="7">
    <source>
        <dbReference type="PROSITE" id="PS50206"/>
    </source>
</evidence>
<protein>
    <submittedName>
        <fullName evidence="8">EamA-like transporter family protein</fullName>
    </submittedName>
</protein>
<evidence type="ECO:0000256" key="3">
    <source>
        <dbReference type="ARBA" id="ARBA00022692"/>
    </source>
</evidence>
<keyword evidence="5 6" id="KW-0472">Membrane</keyword>
<dbReference type="PANTHER" id="PTHR32322">
    <property type="entry name" value="INNER MEMBRANE TRANSPORTER"/>
    <property type="match status" value="1"/>
</dbReference>
<evidence type="ECO:0000313" key="8">
    <source>
        <dbReference type="EMBL" id="SOD92734.1"/>
    </source>
</evidence>
<evidence type="ECO:0000256" key="5">
    <source>
        <dbReference type="ARBA" id="ARBA00023136"/>
    </source>
</evidence>
<evidence type="ECO:0000256" key="6">
    <source>
        <dbReference type="SAM" id="Phobius"/>
    </source>
</evidence>
<feature type="transmembrane region" description="Helical" evidence="6">
    <location>
        <begin position="233"/>
        <end position="255"/>
    </location>
</feature>
<feature type="transmembrane region" description="Helical" evidence="6">
    <location>
        <begin position="267"/>
        <end position="283"/>
    </location>
</feature>
<feature type="transmembrane region" description="Helical" evidence="6">
    <location>
        <begin position="30"/>
        <end position="50"/>
    </location>
</feature>
<feature type="transmembrane region" description="Helical" evidence="6">
    <location>
        <begin position="168"/>
        <end position="190"/>
    </location>
</feature>
<dbReference type="InterPro" id="IPR001763">
    <property type="entry name" value="Rhodanese-like_dom"/>
</dbReference>
<dbReference type="Proteomes" id="UP000219621">
    <property type="component" value="Unassembled WGS sequence"/>
</dbReference>
<feature type="transmembrane region" description="Helical" evidence="6">
    <location>
        <begin position="143"/>
        <end position="162"/>
    </location>
</feature>
<evidence type="ECO:0000313" key="9">
    <source>
        <dbReference type="Proteomes" id="UP000219621"/>
    </source>
</evidence>
<feature type="transmembrane region" description="Helical" evidence="6">
    <location>
        <begin position="202"/>
        <end position="221"/>
    </location>
</feature>
<evidence type="ECO:0000256" key="4">
    <source>
        <dbReference type="ARBA" id="ARBA00022989"/>
    </source>
</evidence>
<evidence type="ECO:0000256" key="1">
    <source>
        <dbReference type="ARBA" id="ARBA00004141"/>
    </source>
</evidence>
<dbReference type="InterPro" id="IPR000620">
    <property type="entry name" value="EamA_dom"/>
</dbReference>
<keyword evidence="3 6" id="KW-0812">Transmembrane</keyword>
<reference evidence="9" key="1">
    <citation type="submission" date="2017-09" db="EMBL/GenBank/DDBJ databases">
        <authorList>
            <person name="Varghese N."/>
            <person name="Submissions S."/>
        </authorList>
    </citation>
    <scope>NUCLEOTIDE SEQUENCE [LARGE SCALE GENOMIC DNA]</scope>
    <source>
        <strain evidence="9">USBA 140</strain>
    </source>
</reference>
<feature type="transmembrane region" description="Helical" evidence="6">
    <location>
        <begin position="88"/>
        <end position="106"/>
    </location>
</feature>